<feature type="signal peptide" evidence="1">
    <location>
        <begin position="1"/>
        <end position="37"/>
    </location>
</feature>
<dbReference type="PANTHER" id="PTHR32015:SF1">
    <property type="entry name" value="LIPASE"/>
    <property type="match status" value="1"/>
</dbReference>
<dbReference type="InterPro" id="IPR006311">
    <property type="entry name" value="TAT_signal"/>
</dbReference>
<protein>
    <submittedName>
        <fullName evidence="2">Alpha/beta fold hydrolase</fullName>
    </submittedName>
</protein>
<name>A0A6P2C1N4_9ACTN</name>
<dbReference type="Proteomes" id="UP000460272">
    <property type="component" value="Unassembled WGS sequence"/>
</dbReference>
<dbReference type="InterPro" id="IPR002918">
    <property type="entry name" value="Lipase_EstA/Esterase_EstB"/>
</dbReference>
<dbReference type="GO" id="GO:0016042">
    <property type="term" value="P:lipid catabolic process"/>
    <property type="evidence" value="ECO:0007669"/>
    <property type="project" value="InterPro"/>
</dbReference>
<keyword evidence="2" id="KW-0378">Hydrolase</keyword>
<organism evidence="2 3">
    <name type="scientific">Trebonia kvetii</name>
    <dbReference type="NCBI Taxonomy" id="2480626"/>
    <lineage>
        <taxon>Bacteria</taxon>
        <taxon>Bacillati</taxon>
        <taxon>Actinomycetota</taxon>
        <taxon>Actinomycetes</taxon>
        <taxon>Streptosporangiales</taxon>
        <taxon>Treboniaceae</taxon>
        <taxon>Trebonia</taxon>
    </lineage>
</organism>
<dbReference type="Gene3D" id="3.40.50.1820">
    <property type="entry name" value="alpha/beta hydrolase"/>
    <property type="match status" value="1"/>
</dbReference>
<dbReference type="SUPFAM" id="SSF53474">
    <property type="entry name" value="alpha/beta-Hydrolases"/>
    <property type="match status" value="1"/>
</dbReference>
<dbReference type="EMBL" id="RPFW01000004">
    <property type="protein sequence ID" value="TVZ03373.1"/>
    <property type="molecule type" value="Genomic_DNA"/>
</dbReference>
<keyword evidence="1" id="KW-0732">Signal</keyword>
<sequence length="331" mass="33652">MRSSRVPGGNRRVLFRVATVTAAATMAAAVALGPVLAAPARAATALPVNYDFIAGATVAALAPQTPPPGANNWSCQPSAAHPYPVVLVHGTFANMDDNWQAASPLLANHGYCVYAFNYGGASASSAIQGTGDIAASAAQLVTFVNTVLAATGASRVDLVGHSQGGMMPRYYLNFLGGGAKVNDFVALAPSNYGTTLDGITELATLLGVAGQINGPLSSVCAACVQQEQGSAFLGGLNAAPTVPGVHYTVIESVDDEVVTPYTNAFLPGAANVTNITVQHQCVLDGSDHLEIAADPIAMADMLNALDPSHRVRVPCLVVLPVTGPVGPVPAL</sequence>
<dbReference type="GO" id="GO:0016298">
    <property type="term" value="F:lipase activity"/>
    <property type="evidence" value="ECO:0007669"/>
    <property type="project" value="TreeGrafter"/>
</dbReference>
<evidence type="ECO:0000256" key="1">
    <source>
        <dbReference type="SAM" id="SignalP"/>
    </source>
</evidence>
<comment type="caution">
    <text evidence="2">The sequence shown here is derived from an EMBL/GenBank/DDBJ whole genome shotgun (WGS) entry which is preliminary data.</text>
</comment>
<dbReference type="OrthoDB" id="8871309at2"/>
<evidence type="ECO:0000313" key="2">
    <source>
        <dbReference type="EMBL" id="TVZ03373.1"/>
    </source>
</evidence>
<dbReference type="PROSITE" id="PS51318">
    <property type="entry name" value="TAT"/>
    <property type="match status" value="1"/>
</dbReference>
<dbReference type="InterPro" id="IPR029058">
    <property type="entry name" value="AB_hydrolase_fold"/>
</dbReference>
<evidence type="ECO:0000313" key="3">
    <source>
        <dbReference type="Proteomes" id="UP000460272"/>
    </source>
</evidence>
<reference evidence="2 3" key="1">
    <citation type="submission" date="2018-11" db="EMBL/GenBank/DDBJ databases">
        <title>Trebonia kvetii gen.nov., sp.nov., a novel acidophilic actinobacterium, and proposal of the new actinobacterial family Treboniaceae fam. nov.</title>
        <authorList>
            <person name="Rapoport D."/>
            <person name="Sagova-Mareckova M."/>
            <person name="Sedlacek I."/>
            <person name="Provaznik J."/>
            <person name="Kralova S."/>
            <person name="Pavlinic D."/>
            <person name="Benes V."/>
            <person name="Kopecky J."/>
        </authorList>
    </citation>
    <scope>NUCLEOTIDE SEQUENCE [LARGE SCALE GENOMIC DNA]</scope>
    <source>
        <strain evidence="2 3">15Tr583</strain>
    </source>
</reference>
<gene>
    <name evidence="2" type="ORF">EAS64_23505</name>
</gene>
<dbReference type="PANTHER" id="PTHR32015">
    <property type="entry name" value="FASTING INDUCED LIPASE"/>
    <property type="match status" value="1"/>
</dbReference>
<accession>A0A6P2C1N4</accession>
<dbReference type="RefSeq" id="WP_145856075.1">
    <property type="nucleotide sequence ID" value="NZ_RPFW01000004.1"/>
</dbReference>
<dbReference type="AlphaFoldDB" id="A0A6P2C1N4"/>
<keyword evidence="3" id="KW-1185">Reference proteome</keyword>
<proteinExistence type="predicted"/>
<dbReference type="Pfam" id="PF01674">
    <property type="entry name" value="Lipase_2"/>
    <property type="match status" value="1"/>
</dbReference>
<feature type="chain" id="PRO_5027015698" evidence="1">
    <location>
        <begin position="38"/>
        <end position="331"/>
    </location>
</feature>